<protein>
    <submittedName>
        <fullName evidence="1">Uncharacterized protein</fullName>
    </submittedName>
</protein>
<evidence type="ECO:0000313" key="1">
    <source>
        <dbReference type="EMBL" id="BBH92766.1"/>
    </source>
</evidence>
<dbReference type="AlphaFoldDB" id="A0A455SYU5"/>
<accession>A0A455SYU5</accession>
<organism evidence="1">
    <name type="scientific">Thermogemmatispora argillosa</name>
    <dbReference type="NCBI Taxonomy" id="2045280"/>
    <lineage>
        <taxon>Bacteria</taxon>
        <taxon>Bacillati</taxon>
        <taxon>Chloroflexota</taxon>
        <taxon>Ktedonobacteria</taxon>
        <taxon>Thermogemmatisporales</taxon>
        <taxon>Thermogemmatisporaceae</taxon>
        <taxon>Thermogemmatispora</taxon>
    </lineage>
</organism>
<proteinExistence type="predicted"/>
<reference evidence="1" key="1">
    <citation type="submission" date="2018-12" db="EMBL/GenBank/DDBJ databases">
        <title>Novel natural products biosynthetic potential of the class Ktedonobacteria.</title>
        <authorList>
            <person name="Zheng Y."/>
            <person name="Saitou A."/>
            <person name="Wang C.M."/>
            <person name="Toyoda A."/>
            <person name="Minakuchi Y."/>
            <person name="Sekiguchi Y."/>
            <person name="Ueda K."/>
            <person name="Takano H."/>
            <person name="Sakai Y."/>
            <person name="Yokota A."/>
            <person name="Yabe S."/>
        </authorList>
    </citation>
    <scope>NUCLEOTIDE SEQUENCE</scope>
    <source>
        <strain evidence="1">A3-2</strain>
    </source>
</reference>
<sequence>MAAGEESEATDTRLRRGCLGLRSGGHWQPCGTVASQWLEEPDQETKQELEAEAQA</sequence>
<dbReference type="EMBL" id="AP019377">
    <property type="protein sequence ID" value="BBH92766.1"/>
    <property type="molecule type" value="Genomic_DNA"/>
</dbReference>
<name>A0A455SYU5_9CHLR</name>
<gene>
    <name evidence="1" type="ORF">KTA_09650</name>
</gene>